<evidence type="ECO:0000256" key="9">
    <source>
        <dbReference type="ARBA" id="ARBA00023235"/>
    </source>
</evidence>
<dbReference type="InterPro" id="IPR007694">
    <property type="entry name" value="DNA_helicase_DnaB-like_C"/>
</dbReference>
<comment type="caution">
    <text evidence="14">The sequence shown here is derived from an EMBL/GenBank/DDBJ whole genome shotgun (WGS) entry which is preliminary data.</text>
</comment>
<keyword evidence="6 12" id="KW-0347">Helicase</keyword>
<evidence type="ECO:0000256" key="10">
    <source>
        <dbReference type="ARBA" id="ARBA00048954"/>
    </source>
</evidence>
<protein>
    <recommendedName>
        <fullName evidence="11 12">Replicative DNA helicase</fullName>
        <ecNumber evidence="11 12">5.6.2.3</ecNumber>
    </recommendedName>
</protein>
<evidence type="ECO:0000256" key="4">
    <source>
        <dbReference type="ARBA" id="ARBA00022741"/>
    </source>
</evidence>
<dbReference type="InterPro" id="IPR036185">
    <property type="entry name" value="DNA_heli_DnaB-like_N_sf"/>
</dbReference>
<dbReference type="CDD" id="cd00984">
    <property type="entry name" value="DnaB_C"/>
    <property type="match status" value="1"/>
</dbReference>
<evidence type="ECO:0000256" key="12">
    <source>
        <dbReference type="RuleBase" id="RU362085"/>
    </source>
</evidence>
<dbReference type="Gene3D" id="3.40.50.300">
    <property type="entry name" value="P-loop containing nucleotide triphosphate hydrolases"/>
    <property type="match status" value="1"/>
</dbReference>
<evidence type="ECO:0000313" key="15">
    <source>
        <dbReference type="Proteomes" id="UP000006600"/>
    </source>
</evidence>
<keyword evidence="8 12" id="KW-0238">DNA-binding</keyword>
<dbReference type="PROSITE" id="PS51199">
    <property type="entry name" value="SF4_HELICASE"/>
    <property type="match status" value="1"/>
</dbReference>
<dbReference type="PANTHER" id="PTHR30153:SF2">
    <property type="entry name" value="REPLICATIVE DNA HELICASE"/>
    <property type="match status" value="1"/>
</dbReference>
<keyword evidence="4 12" id="KW-0547">Nucleotide-binding</keyword>
<dbReference type="Proteomes" id="UP000006600">
    <property type="component" value="Unassembled WGS sequence"/>
</dbReference>
<dbReference type="GO" id="GO:0043139">
    <property type="term" value="F:5'-3' DNA helicase activity"/>
    <property type="evidence" value="ECO:0007669"/>
    <property type="project" value="UniProtKB-EC"/>
</dbReference>
<dbReference type="GO" id="GO:0005829">
    <property type="term" value="C:cytosol"/>
    <property type="evidence" value="ECO:0007669"/>
    <property type="project" value="TreeGrafter"/>
</dbReference>
<evidence type="ECO:0000256" key="8">
    <source>
        <dbReference type="ARBA" id="ARBA00023125"/>
    </source>
</evidence>
<dbReference type="Pfam" id="PF03796">
    <property type="entry name" value="DnaB_C"/>
    <property type="match status" value="1"/>
</dbReference>
<proteinExistence type="inferred from homology"/>
<dbReference type="NCBIfam" id="TIGR00665">
    <property type="entry name" value="DnaB"/>
    <property type="match status" value="1"/>
</dbReference>
<organism evidence="14 15">
    <name type="scientific">Bacillus cereus BAG5X1-1</name>
    <dbReference type="NCBI Taxonomy" id="1053189"/>
    <lineage>
        <taxon>Bacteria</taxon>
        <taxon>Bacillati</taxon>
        <taxon>Bacillota</taxon>
        <taxon>Bacilli</taxon>
        <taxon>Bacillales</taxon>
        <taxon>Bacillaceae</taxon>
        <taxon>Bacillus</taxon>
        <taxon>Bacillus cereus group</taxon>
    </lineage>
</organism>
<keyword evidence="3 12" id="KW-0235">DNA replication</keyword>
<dbReference type="Gene3D" id="1.10.860.10">
    <property type="entry name" value="DNAb Helicase, Chain A"/>
    <property type="match status" value="1"/>
</dbReference>
<keyword evidence="5 12" id="KW-0378">Hydrolase</keyword>
<dbReference type="GO" id="GO:0006269">
    <property type="term" value="P:DNA replication, synthesis of primer"/>
    <property type="evidence" value="ECO:0007669"/>
    <property type="project" value="UniProtKB-UniRule"/>
</dbReference>
<evidence type="ECO:0000256" key="11">
    <source>
        <dbReference type="NCBIfam" id="TIGR00665"/>
    </source>
</evidence>
<dbReference type="InterPro" id="IPR007693">
    <property type="entry name" value="DNA_helicase_DnaB-like_N"/>
</dbReference>
<evidence type="ECO:0000256" key="5">
    <source>
        <dbReference type="ARBA" id="ARBA00022801"/>
    </source>
</evidence>
<accession>J8ARH9</accession>
<name>J8ARH9_BACCE</name>
<dbReference type="AlphaFoldDB" id="J8ARH9"/>
<keyword evidence="2 12" id="KW-0639">Primosome</keyword>
<dbReference type="SUPFAM" id="SSF52540">
    <property type="entry name" value="P-loop containing nucleoside triphosphate hydrolases"/>
    <property type="match status" value="1"/>
</dbReference>
<comment type="similarity">
    <text evidence="1 12">Belongs to the helicase family. DnaB subfamily.</text>
</comment>
<evidence type="ECO:0000256" key="6">
    <source>
        <dbReference type="ARBA" id="ARBA00022806"/>
    </source>
</evidence>
<sequence>MREECAVRGRVAALFSGTWVAAMSIQNMEAEKTVLGSLLIDGELIKECRLTEHYFSMPVHKSIFRLMRKIEDEGQPIDLVTLVSRMNPNFLENIGGMEYFIALIEGVPTTSNFSYYEGLVRGAWKMYQAGFLGHKMGERLITEKNEKIIGETITALCELEEKDYVCEFDLKDALVGLYEELHQDTKENTGIETGYTSLNKMTCGLQEGDFVVLGARPSMGKTAFALNIALHAAKSGAAVGLFSLEMSSKQLLKRLASCAGEVSGGRLKNPKHRFTIEDWEKVSKAFAEIGELPLEIYDKAGVTMQDIWMQTRKLKRKHGDKKLLVIVDYLQLITGDPKHKGNRFQEISEISRKLKLLARDLNVCIVALSQLSRSVESRQDKRPLLSDLRETGQIEQDADVIMLMYREDYYDKETMQKEMTEIHVAKHRNGPVGSFKLRFLKEFGRFLEGGN</sequence>
<dbReference type="EC" id="5.6.2.3" evidence="11 12"/>
<feature type="domain" description="SF4 helicase" evidence="13">
    <location>
        <begin position="184"/>
        <end position="451"/>
    </location>
</feature>
<evidence type="ECO:0000313" key="14">
    <source>
        <dbReference type="EMBL" id="EJQ42100.1"/>
    </source>
</evidence>
<dbReference type="HOGENOM" id="CLU_005373_0_0_9"/>
<dbReference type="FunFam" id="3.40.50.300:FF:000351">
    <property type="entry name" value="Replicative DNA helicase"/>
    <property type="match status" value="1"/>
</dbReference>
<evidence type="ECO:0000259" key="13">
    <source>
        <dbReference type="PROSITE" id="PS51199"/>
    </source>
</evidence>
<dbReference type="InterPro" id="IPR007692">
    <property type="entry name" value="DNA_helicase_DnaB"/>
</dbReference>
<dbReference type="GO" id="GO:0003677">
    <property type="term" value="F:DNA binding"/>
    <property type="evidence" value="ECO:0007669"/>
    <property type="project" value="UniProtKB-UniRule"/>
</dbReference>
<comment type="catalytic activity">
    <reaction evidence="10 12">
        <text>ATP + H2O = ADP + phosphate + H(+)</text>
        <dbReference type="Rhea" id="RHEA:13065"/>
        <dbReference type="ChEBI" id="CHEBI:15377"/>
        <dbReference type="ChEBI" id="CHEBI:15378"/>
        <dbReference type="ChEBI" id="CHEBI:30616"/>
        <dbReference type="ChEBI" id="CHEBI:43474"/>
        <dbReference type="ChEBI" id="CHEBI:456216"/>
        <dbReference type="EC" id="5.6.2.3"/>
    </reaction>
</comment>
<dbReference type="SUPFAM" id="SSF48024">
    <property type="entry name" value="N-terminal domain of DnaB helicase"/>
    <property type="match status" value="1"/>
</dbReference>
<comment type="function">
    <text evidence="12">The main replicative DNA helicase, it participates in initiation and elongation during chromosome replication. Travels ahead of the DNA replisome, separating dsDNA into templates for DNA synthesis. A processive ATP-dependent 5'-3' DNA helicase it has DNA-dependent ATPase activity.</text>
</comment>
<dbReference type="GO" id="GO:0016887">
    <property type="term" value="F:ATP hydrolysis activity"/>
    <property type="evidence" value="ECO:0007669"/>
    <property type="project" value="RHEA"/>
</dbReference>
<dbReference type="InterPro" id="IPR027417">
    <property type="entry name" value="P-loop_NTPase"/>
</dbReference>
<dbReference type="Pfam" id="PF00772">
    <property type="entry name" value="DnaB"/>
    <property type="match status" value="1"/>
</dbReference>
<dbReference type="EMBL" id="AHDJ01000036">
    <property type="protein sequence ID" value="EJQ42100.1"/>
    <property type="molecule type" value="Genomic_DNA"/>
</dbReference>
<evidence type="ECO:0000256" key="2">
    <source>
        <dbReference type="ARBA" id="ARBA00022515"/>
    </source>
</evidence>
<dbReference type="GO" id="GO:1990077">
    <property type="term" value="C:primosome complex"/>
    <property type="evidence" value="ECO:0007669"/>
    <property type="project" value="UniProtKB-UniRule"/>
</dbReference>
<dbReference type="GO" id="GO:0005524">
    <property type="term" value="F:ATP binding"/>
    <property type="evidence" value="ECO:0007669"/>
    <property type="project" value="UniProtKB-UniRule"/>
</dbReference>
<dbReference type="InterPro" id="IPR016136">
    <property type="entry name" value="DNA_helicase_N/primase_C"/>
</dbReference>
<dbReference type="PATRIC" id="fig|1053189.3.peg.4344"/>
<gene>
    <name evidence="14" type="ORF">IEE_04263</name>
</gene>
<dbReference type="NCBIfam" id="NF005240">
    <property type="entry name" value="PRK06749.1"/>
    <property type="match status" value="1"/>
</dbReference>
<keyword evidence="7 12" id="KW-0067">ATP-binding</keyword>
<evidence type="ECO:0000256" key="3">
    <source>
        <dbReference type="ARBA" id="ARBA00022705"/>
    </source>
</evidence>
<dbReference type="PANTHER" id="PTHR30153">
    <property type="entry name" value="REPLICATIVE DNA HELICASE DNAB"/>
    <property type="match status" value="1"/>
</dbReference>
<keyword evidence="9" id="KW-0413">Isomerase</keyword>
<dbReference type="FunFam" id="1.10.860.10:FF:000010">
    <property type="entry name" value="Replicative DNA helicase"/>
    <property type="match status" value="1"/>
</dbReference>
<evidence type="ECO:0000256" key="7">
    <source>
        <dbReference type="ARBA" id="ARBA00022840"/>
    </source>
</evidence>
<reference evidence="14 15" key="1">
    <citation type="submission" date="2012-04" db="EMBL/GenBank/DDBJ databases">
        <title>The Genome Sequence of Bacillus cereus BAG5X1-1.</title>
        <authorList>
            <consortium name="The Broad Institute Genome Sequencing Platform"/>
            <consortium name="The Broad Institute Genome Sequencing Center for Infectious Disease"/>
            <person name="Feldgarden M."/>
            <person name="Van der Auwera G.A."/>
            <person name="Mahillon J."/>
            <person name="Duprez V."/>
            <person name="Timmery S."/>
            <person name="Mattelet C."/>
            <person name="Dierick K."/>
            <person name="Sun M."/>
            <person name="Yu Z."/>
            <person name="Zhu L."/>
            <person name="Hu X."/>
            <person name="Shank E.B."/>
            <person name="Swiecicka I."/>
            <person name="Hansen B.M."/>
            <person name="Andrup L."/>
            <person name="Young S.K."/>
            <person name="Zeng Q."/>
            <person name="Gargeya S."/>
            <person name="Fitzgerald M."/>
            <person name="Haas B."/>
            <person name="Abouelleil A."/>
            <person name="Alvarado L."/>
            <person name="Arachchi H.M."/>
            <person name="Berlin A."/>
            <person name="Chapman S.B."/>
            <person name="Goldberg J."/>
            <person name="Griggs A."/>
            <person name="Gujja S."/>
            <person name="Hansen M."/>
            <person name="Howarth C."/>
            <person name="Imamovic A."/>
            <person name="Larimer J."/>
            <person name="McCowen C."/>
            <person name="Montmayeur A."/>
            <person name="Murphy C."/>
            <person name="Neiman D."/>
            <person name="Pearson M."/>
            <person name="Priest M."/>
            <person name="Roberts A."/>
            <person name="Saif S."/>
            <person name="Shea T."/>
            <person name="Sisk P."/>
            <person name="Sykes S."/>
            <person name="Wortman J."/>
            <person name="Nusbaum C."/>
            <person name="Birren B."/>
        </authorList>
    </citation>
    <scope>NUCLEOTIDE SEQUENCE [LARGE SCALE GENOMIC DNA]</scope>
    <source>
        <strain evidence="14 15">BAG5X1-1</strain>
    </source>
</reference>
<evidence type="ECO:0000256" key="1">
    <source>
        <dbReference type="ARBA" id="ARBA00008428"/>
    </source>
</evidence>